<dbReference type="InterPro" id="IPR022655">
    <property type="entry name" value="DUF1553"/>
</dbReference>
<dbReference type="GO" id="GO:0046872">
    <property type="term" value="F:metal ion binding"/>
    <property type="evidence" value="ECO:0007669"/>
    <property type="project" value="UniProtKB-KW"/>
</dbReference>
<protein>
    <submittedName>
        <fullName evidence="6">Planctomycete cytochrome C</fullName>
    </submittedName>
</protein>
<sequence>MAGLRCAAGATCFLFWALVVRVSPLLLSICLSFVACLGNVRADQAEKIDFNRDIRPIFVGQCAACHGGVKQAGEISFAYASQVLPPEGWIVEPGDPDASVLIDRVLEEDPEYRMPPPEHGPALSEREVGLLRDWIAQGAEWREHWAYEAPIAPPLPAVESPGWARRPLDRFVLARLEREGLGPSPAADPTRWLRRVSLDLVGLPPSPEEIARFRSECRELGEEAYERAVDRLLASPHYGERWASVWLDQVRYADSKGLGMDNPRTIWKYRDWVVDALNSDMPYDEFTIKQIAGDLLPNATAGDLVATACQRLTQTNEEGGTDDEEFRIAAVLDRVSTTWQTWQGVTFGCVQCHSHPYDPIRHEEFYRFVAFFNNTADCDLPEELPLYRAPVDPADDARAVELDRRIDAEREALWQPRSEVLLDDSRWTPLEGLRVEASKGTRVAVERRAGQEEFYTIDKVARNTDIAVEAPLPQDLEQLAAIRVTVLPLDPEKALSDSEWGFVWSYVEAELRIPGEDGNRDGAVEAEDGGPTKQPLAIKAVVPDEWRPVYNPAESLQPKSGNGFGAYTRIHHARCAALVLEEPVTVPPGASLWVRLKHRKFISSAFSLVSKRGRVDVTADASLNEMIRSPESLATEELIKSLRKERRSIESVATPVLRERPERLARPTHVFLRGLFLDKGERVTAGVPESLPPLPPSDGGEPDRLDLARWIASDENPLTARVAVNRYWARMFGVGLVATEEDFGSSGEAPSHPELLDHLAVRFQDDFAWSTKRLLKEIALSGAYRQTAVAPEGLRERDPANRLIGRGPRTRLPAETVRDQALAVAGLLDETLGGPPVRPPIPEGVWRPFNRDPWPNAKPGDPSRYRRSLYTYAKRSIPYPMFAAFDQPSREFCTPRRLRSNTPLQALEMLNSESMLECAAALAERMRSDASGLDAQIARGFELALCRPPTDSELRVVRALCQRDTEQGAAGDGLGAAALVLLNHDEFLTN</sequence>
<gene>
    <name evidence="6" type="ORF">Mal64_12410</name>
</gene>
<keyword evidence="2 4" id="KW-0479">Metal-binding</keyword>
<dbReference type="InterPro" id="IPR011429">
    <property type="entry name" value="Cyt_c_Planctomycete-type"/>
</dbReference>
<keyword evidence="1 4" id="KW-0349">Heme</keyword>
<keyword evidence="3 4" id="KW-0408">Iron</keyword>
<keyword evidence="7" id="KW-1185">Reference proteome</keyword>
<accession>A0A5C5ZTH1</accession>
<dbReference type="PANTHER" id="PTHR35889:SF3">
    <property type="entry name" value="F-BOX DOMAIN-CONTAINING PROTEIN"/>
    <property type="match status" value="1"/>
</dbReference>
<dbReference type="InterPro" id="IPR036909">
    <property type="entry name" value="Cyt_c-like_dom_sf"/>
</dbReference>
<name>A0A5C5ZTH1_9BACT</name>
<reference evidence="6 7" key="1">
    <citation type="submission" date="2019-02" db="EMBL/GenBank/DDBJ databases">
        <title>Deep-cultivation of Planctomycetes and their phenomic and genomic characterization uncovers novel biology.</title>
        <authorList>
            <person name="Wiegand S."/>
            <person name="Jogler M."/>
            <person name="Boedeker C."/>
            <person name="Pinto D."/>
            <person name="Vollmers J."/>
            <person name="Rivas-Marin E."/>
            <person name="Kohn T."/>
            <person name="Peeters S.H."/>
            <person name="Heuer A."/>
            <person name="Rast P."/>
            <person name="Oberbeckmann S."/>
            <person name="Bunk B."/>
            <person name="Jeske O."/>
            <person name="Meyerdierks A."/>
            <person name="Storesund J.E."/>
            <person name="Kallscheuer N."/>
            <person name="Luecker S."/>
            <person name="Lage O.M."/>
            <person name="Pohl T."/>
            <person name="Merkel B.J."/>
            <person name="Hornburger P."/>
            <person name="Mueller R.-W."/>
            <person name="Bruemmer F."/>
            <person name="Labrenz M."/>
            <person name="Spormann A.M."/>
            <person name="Op Den Camp H."/>
            <person name="Overmann J."/>
            <person name="Amann R."/>
            <person name="Jetten M.S.M."/>
            <person name="Mascher T."/>
            <person name="Medema M.H."/>
            <person name="Devos D.P."/>
            <person name="Kaster A.-K."/>
            <person name="Ovreas L."/>
            <person name="Rohde M."/>
            <person name="Galperin M.Y."/>
            <person name="Jogler C."/>
        </authorList>
    </citation>
    <scope>NUCLEOTIDE SEQUENCE [LARGE SCALE GENOMIC DNA]</scope>
    <source>
        <strain evidence="6 7">Mal64</strain>
    </source>
</reference>
<evidence type="ECO:0000256" key="4">
    <source>
        <dbReference type="PROSITE-ProRule" id="PRU00433"/>
    </source>
</evidence>
<dbReference type="GO" id="GO:0009055">
    <property type="term" value="F:electron transfer activity"/>
    <property type="evidence" value="ECO:0007669"/>
    <property type="project" value="InterPro"/>
</dbReference>
<evidence type="ECO:0000256" key="2">
    <source>
        <dbReference type="ARBA" id="ARBA00022723"/>
    </source>
</evidence>
<dbReference type="AlphaFoldDB" id="A0A5C5ZTH1"/>
<dbReference type="PANTHER" id="PTHR35889">
    <property type="entry name" value="CYCLOINULO-OLIGOSACCHARIDE FRUCTANOTRANSFERASE-RELATED"/>
    <property type="match status" value="1"/>
</dbReference>
<dbReference type="EMBL" id="SJPQ01000001">
    <property type="protein sequence ID" value="TWT90844.1"/>
    <property type="molecule type" value="Genomic_DNA"/>
</dbReference>
<dbReference type="InterPro" id="IPR009056">
    <property type="entry name" value="Cyt_c-like_dom"/>
</dbReference>
<feature type="domain" description="Cytochrome c" evidence="5">
    <location>
        <begin position="49"/>
        <end position="139"/>
    </location>
</feature>
<dbReference type="GO" id="GO:0020037">
    <property type="term" value="F:heme binding"/>
    <property type="evidence" value="ECO:0007669"/>
    <property type="project" value="InterPro"/>
</dbReference>
<dbReference type="Pfam" id="PF07587">
    <property type="entry name" value="PSD1"/>
    <property type="match status" value="1"/>
</dbReference>
<dbReference type="SUPFAM" id="SSF46626">
    <property type="entry name" value="Cytochrome c"/>
    <property type="match status" value="1"/>
</dbReference>
<evidence type="ECO:0000313" key="7">
    <source>
        <dbReference type="Proteomes" id="UP000315440"/>
    </source>
</evidence>
<dbReference type="Pfam" id="PF07583">
    <property type="entry name" value="PSCyt2"/>
    <property type="match status" value="1"/>
</dbReference>
<evidence type="ECO:0000259" key="5">
    <source>
        <dbReference type="PROSITE" id="PS51007"/>
    </source>
</evidence>
<evidence type="ECO:0000313" key="6">
    <source>
        <dbReference type="EMBL" id="TWT90844.1"/>
    </source>
</evidence>
<proteinExistence type="predicted"/>
<evidence type="ECO:0000256" key="3">
    <source>
        <dbReference type="ARBA" id="ARBA00023004"/>
    </source>
</evidence>
<evidence type="ECO:0000256" key="1">
    <source>
        <dbReference type="ARBA" id="ARBA00022617"/>
    </source>
</evidence>
<organism evidence="6 7">
    <name type="scientific">Pseudobythopirellula maris</name>
    <dbReference type="NCBI Taxonomy" id="2527991"/>
    <lineage>
        <taxon>Bacteria</taxon>
        <taxon>Pseudomonadati</taxon>
        <taxon>Planctomycetota</taxon>
        <taxon>Planctomycetia</taxon>
        <taxon>Pirellulales</taxon>
        <taxon>Lacipirellulaceae</taxon>
        <taxon>Pseudobythopirellula</taxon>
    </lineage>
</organism>
<dbReference type="InterPro" id="IPR011444">
    <property type="entry name" value="DUF1549"/>
</dbReference>
<comment type="caution">
    <text evidence="6">The sequence shown here is derived from an EMBL/GenBank/DDBJ whole genome shotgun (WGS) entry which is preliminary data.</text>
</comment>
<dbReference type="Pfam" id="PF07635">
    <property type="entry name" value="PSCyt1"/>
    <property type="match status" value="1"/>
</dbReference>
<dbReference type="PROSITE" id="PS51007">
    <property type="entry name" value="CYTC"/>
    <property type="match status" value="1"/>
</dbReference>
<dbReference type="Proteomes" id="UP000315440">
    <property type="component" value="Unassembled WGS sequence"/>
</dbReference>